<reference evidence="5" key="1">
    <citation type="journal article" date="2019" name="Int. J. Syst. Evol. Microbiol.">
        <title>The Global Catalogue of Microorganisms (GCM) 10K type strain sequencing project: providing services to taxonomists for standard genome sequencing and annotation.</title>
        <authorList>
            <consortium name="The Broad Institute Genomics Platform"/>
            <consortium name="The Broad Institute Genome Sequencing Center for Infectious Disease"/>
            <person name="Wu L."/>
            <person name="Ma J."/>
        </authorList>
    </citation>
    <scope>NUCLEOTIDE SEQUENCE [LARGE SCALE GENOMIC DNA]</scope>
    <source>
        <strain evidence="5">TISTR 2466</strain>
    </source>
</reference>
<organism evidence="4 5">
    <name type="scientific">Sporolactobacillus shoreicorticis</name>
    <dbReference type="NCBI Taxonomy" id="1923877"/>
    <lineage>
        <taxon>Bacteria</taxon>
        <taxon>Bacillati</taxon>
        <taxon>Bacillota</taxon>
        <taxon>Bacilli</taxon>
        <taxon>Bacillales</taxon>
        <taxon>Sporolactobacillaceae</taxon>
        <taxon>Sporolactobacillus</taxon>
    </lineage>
</organism>
<comment type="similarity">
    <text evidence="2">Belongs to the ROK (NagC/XylR) family.</text>
</comment>
<evidence type="ECO:0000313" key="5">
    <source>
        <dbReference type="Proteomes" id="UP001597399"/>
    </source>
</evidence>
<dbReference type="Pfam" id="PF00480">
    <property type="entry name" value="ROK"/>
    <property type="match status" value="1"/>
</dbReference>
<name>A0ABW5S4G7_9BACL</name>
<gene>
    <name evidence="4" type="ORF">ACFSUE_13495</name>
</gene>
<dbReference type="SUPFAM" id="SSF46785">
    <property type="entry name" value="Winged helix' DNA-binding domain"/>
    <property type="match status" value="1"/>
</dbReference>
<dbReference type="PANTHER" id="PTHR18964:SF149">
    <property type="entry name" value="BIFUNCTIONAL UDP-N-ACETYLGLUCOSAMINE 2-EPIMERASE_N-ACETYLMANNOSAMINE KINASE"/>
    <property type="match status" value="1"/>
</dbReference>
<dbReference type="SUPFAM" id="SSF53067">
    <property type="entry name" value="Actin-like ATPase domain"/>
    <property type="match status" value="2"/>
</dbReference>
<comment type="function">
    <text evidence="1">Transcriptional repressor of xylose-utilizing enzymes.</text>
</comment>
<protein>
    <submittedName>
        <fullName evidence="4">ROK family transcriptional regulator</fullName>
    </submittedName>
</protein>
<evidence type="ECO:0000256" key="1">
    <source>
        <dbReference type="ARBA" id="ARBA00002486"/>
    </source>
</evidence>
<comment type="caution">
    <text evidence="4">The sequence shown here is derived from an EMBL/GenBank/DDBJ whole genome shotgun (WGS) entry which is preliminary data.</text>
</comment>
<dbReference type="EMBL" id="JBHUMQ010000028">
    <property type="protein sequence ID" value="MFD2694629.1"/>
    <property type="molecule type" value="Genomic_DNA"/>
</dbReference>
<dbReference type="InterPro" id="IPR043129">
    <property type="entry name" value="ATPase_NBD"/>
</dbReference>
<dbReference type="Proteomes" id="UP001597399">
    <property type="component" value="Unassembled WGS sequence"/>
</dbReference>
<evidence type="ECO:0000256" key="2">
    <source>
        <dbReference type="ARBA" id="ARBA00006479"/>
    </source>
</evidence>
<keyword evidence="3" id="KW-0859">Xylose metabolism</keyword>
<accession>A0ABW5S4G7</accession>
<keyword evidence="3" id="KW-0119">Carbohydrate metabolism</keyword>
<evidence type="ECO:0000256" key="3">
    <source>
        <dbReference type="ARBA" id="ARBA00022629"/>
    </source>
</evidence>
<keyword evidence="5" id="KW-1185">Reference proteome</keyword>
<dbReference type="Gene3D" id="1.10.10.10">
    <property type="entry name" value="Winged helix-like DNA-binding domain superfamily/Winged helix DNA-binding domain"/>
    <property type="match status" value="1"/>
</dbReference>
<proteinExistence type="inferred from homology"/>
<sequence length="373" mass="41956">MDRTTIKNMKQVNKRDIFHLLYKQRKLSKQEIADKLHLSLPTVTQNLMHLLHEGLIITQGKLDSSVGRKPTAYGIRSRAKITIGVEVAHDSVILSMVDLYGMAINEKRMDLPFENTSDYVKKLCTRLHAFIAETDILRSDILEIGIAFPGLISFDGTTVIYGKILNNTGMRIDKFQASMDIPCRFFHNASCVATIEHWANPTVQDAIFLTISHHLGAAIMINRKIYSGKNGRSGTMEHTTINPNGRLCYCGKRGCLETYCSLNSLLVEGESAEQFFSDLRAGKTSTGKRWQAYMDYLAIAVNNLHMFIDNKVILCGKIVQYMNETDIECLHQLVQQKTAFPDHDHYIELGAVKINPVSRGAGLSAIQRFIDSI</sequence>
<dbReference type="InterPro" id="IPR000600">
    <property type="entry name" value="ROK"/>
</dbReference>
<dbReference type="InterPro" id="IPR036390">
    <property type="entry name" value="WH_DNA-bd_sf"/>
</dbReference>
<dbReference type="InterPro" id="IPR036388">
    <property type="entry name" value="WH-like_DNA-bd_sf"/>
</dbReference>
<dbReference type="PANTHER" id="PTHR18964">
    <property type="entry name" value="ROK (REPRESSOR, ORF, KINASE) FAMILY"/>
    <property type="match status" value="1"/>
</dbReference>
<dbReference type="RefSeq" id="WP_253063450.1">
    <property type="nucleotide sequence ID" value="NZ_JAMXWM010000021.1"/>
</dbReference>
<dbReference type="Pfam" id="PF13412">
    <property type="entry name" value="HTH_24"/>
    <property type="match status" value="1"/>
</dbReference>
<dbReference type="Gene3D" id="3.30.420.40">
    <property type="match status" value="2"/>
</dbReference>
<evidence type="ECO:0000313" key="4">
    <source>
        <dbReference type="EMBL" id="MFD2694629.1"/>
    </source>
</evidence>